<gene>
    <name evidence="6" type="ORF">GCM10017774_41200</name>
</gene>
<feature type="region of interest" description="Disordered" evidence="4">
    <location>
        <begin position="221"/>
        <end position="242"/>
    </location>
</feature>
<dbReference type="SMART" id="SM00823">
    <property type="entry name" value="PKS_PP"/>
    <property type="match status" value="2"/>
</dbReference>
<feature type="domain" description="Carrier" evidence="5">
    <location>
        <begin position="957"/>
        <end position="1032"/>
    </location>
</feature>
<dbReference type="Gene3D" id="3.40.50.1820">
    <property type="entry name" value="alpha/beta hydrolase"/>
    <property type="match status" value="1"/>
</dbReference>
<dbReference type="PROSITE" id="PS50075">
    <property type="entry name" value="CARRIER"/>
    <property type="match status" value="2"/>
</dbReference>
<dbReference type="CDD" id="cd19531">
    <property type="entry name" value="LCL_NRPS-like"/>
    <property type="match status" value="1"/>
</dbReference>
<dbReference type="SUPFAM" id="SSF52777">
    <property type="entry name" value="CoA-dependent acyltransferases"/>
    <property type="match status" value="4"/>
</dbReference>
<dbReference type="Gene3D" id="3.30.300.30">
    <property type="match status" value="2"/>
</dbReference>
<reference evidence="7" key="1">
    <citation type="journal article" date="2019" name="Int. J. Syst. Evol. Microbiol.">
        <title>The Global Catalogue of Microorganisms (GCM) 10K type strain sequencing project: providing services to taxonomists for standard genome sequencing and annotation.</title>
        <authorList>
            <consortium name="The Broad Institute Genomics Platform"/>
            <consortium name="The Broad Institute Genome Sequencing Center for Infectious Disease"/>
            <person name="Wu L."/>
            <person name="Ma J."/>
        </authorList>
    </citation>
    <scope>NUCLEOTIDE SEQUENCE [LARGE SCALE GENOMIC DNA]</scope>
    <source>
        <strain evidence="7">CGMCC 4.7367</strain>
    </source>
</reference>
<dbReference type="Pfam" id="PF00668">
    <property type="entry name" value="Condensation"/>
    <property type="match status" value="2"/>
</dbReference>
<protein>
    <recommendedName>
        <fullName evidence="5">Carrier domain-containing protein</fullName>
    </recommendedName>
</protein>
<dbReference type="NCBIfam" id="TIGR01733">
    <property type="entry name" value="AA-adenyl-dom"/>
    <property type="match status" value="2"/>
</dbReference>
<dbReference type="InterPro" id="IPR020845">
    <property type="entry name" value="AMP-binding_CS"/>
</dbReference>
<evidence type="ECO:0000313" key="6">
    <source>
        <dbReference type="EMBL" id="GHH43356.1"/>
    </source>
</evidence>
<name>A0ABQ3MI47_9PSEU</name>
<evidence type="ECO:0000256" key="3">
    <source>
        <dbReference type="ARBA" id="ARBA00022553"/>
    </source>
</evidence>
<dbReference type="SMART" id="SM00824">
    <property type="entry name" value="PKS_TE"/>
    <property type="match status" value="1"/>
</dbReference>
<dbReference type="EMBL" id="BNAR01000005">
    <property type="protein sequence ID" value="GHH43356.1"/>
    <property type="molecule type" value="Genomic_DNA"/>
</dbReference>
<comment type="cofactor">
    <cofactor evidence="1">
        <name>pantetheine 4'-phosphate</name>
        <dbReference type="ChEBI" id="CHEBI:47942"/>
    </cofactor>
</comment>
<comment type="caution">
    <text evidence="6">The sequence shown here is derived from an EMBL/GenBank/DDBJ whole genome shotgun (WGS) entry which is preliminary data.</text>
</comment>
<dbReference type="Gene3D" id="3.30.559.10">
    <property type="entry name" value="Chloramphenicol acetyltransferase-like domain"/>
    <property type="match status" value="2"/>
</dbReference>
<dbReference type="RefSeq" id="WP_191299739.1">
    <property type="nucleotide sequence ID" value="NZ_BNAR01000005.1"/>
</dbReference>
<proteinExistence type="predicted"/>
<sequence>MTDRLSTDMADLLAQRMRGGGASAIPRCTAERPPLSFAQQRLWFLDQLHPGSIAYTTSDTVYRIRGELDVPALRRALHAVVRRHSPLRSRYAVHEGEPYVVVDEPGSVGLHVTGVEGALGEHIASLCAEPFDLSAGPLTRATLLRVAEDDHVLVVVVHHSVFDSWSMDVFERDLAAAHTGAELPPLAVEYPDYAAWQQQRLTPAAVERHLAHWRAELDEAPTTSALPTDHPRPATPSYRGGITRFTVPETTADRLRAISRAHGATLFMTTLTAFQVLMSRHIGSTDVLTGCPAAGRTRQELEQVVGFFVNTLPIRTRLAGTFSQALHQVRETVLGAFAHQDLPFQHIVEDLGATGDVSRNPLVQTWFDVAAPQQPFQIGAAHVERLRPAETPTNFDLLIRLEDNGSGPLRGELVHAIDLFDVTTAESFAEQYAHLLAAVAHDPDRLVTDLPIADPAAVTARLDAWHADRDREWPRETTAQAFERQVRATPDAVALVHGAERLTYASLNARANQLAHDLIADGVRPDEVVALRLPRGTGFMIALLAVLKAGAGYLPLDPAHPEDRISFQLADAGARHVITDVTGTGGTDDPVTAATEDGLCYVIHTSGSTGRPKGVAMAHRPLLNVIRWQIERTTSTGPTLQFSALNFDAAFQEIFTTFLTGGTLVLIDEDERRDPHRVLAAIREHGVRRLFCPPMVLQQLASCGGEPPELDEVITAGERLHLGDDVRGFLARIPGVVLENQCGPTESHCVVAHLMTGDPARWPVRPPIGSPLTNTRLHVLDEQLRHVPAGVPGELYVGRDALARGYVGRPALTAERFLPDPFSAEPGRRMYRTGDVVRWRHDGTVEFLGRADDQVKIRGYRVEPGEVEARLRELACVGEAAVLPVEVVPGDRRLVGYVTATLDGAGVRAALAGVLPDFMVPAHVVVVPALPLTTTGKVDRQALRRFEVPAPETTSRAPRGPVEEVLAAEFSSVLGVPHVGAEDSFFLLGGHSLLATRLIARIRSALAVEIGIRDLFADPTVAGLATAIEGARAARPALTAAHRPDVLPLSAAQRRIWFLDQAGQGADYNSPVAFRLRGELDVAALRAAIADVVMRHESLRTVYPASGGEPHQRVLPSWTPEITELDPGFGTRPFDLTAEPPVRVALSGTGPGDHVLALVIHHIATDGASWDVVLRDLSTAYAARIDGRAPDFAPLPVHYADYTLWHRELLGDEDDPRSLAARQLAFWRDRLAGAPVELPLPRDRPRPAVASNAGGTVPVVFDGALRTLAAAHGCTVFMVLHTAFAALLTRLGAGTDLPVGTPVAGRTDEALDDVTGFFVNALVLRTDTSGDPTFAELLARVRDTALAAYEHQDVSFDRVVESVNPERSLARHPLFQVLLQVDGSGSRLALPGVEVAEEAVEFAVSKFDLRLAVTDDRSGDLHGVLEYATDLFDHGTAAAFARRLGLVLAHFAAEPGSRISSPDLLDADERRRILTEWNDTTVAPPSETVSQLVETQAPQGIAVVAGDESITYRELNERANRLARHLLDLGAGPDRLVAIALPRTPDLVVALLAVWRAGAGYVPLDLGQSAPRLATVLGDAAPVLTLTTAELLPRLPGCPVVVLDAPQTAQAVAAQDDAPLAPPAPAHTAYVIHTSGSTGAPKGVVIEHRSLALYLAWARHAYPAMAGRALVHSPIVFDLTVTGVWGPLTCGGEVHLVTLDDTAPEPVDQPTFVKATPSHLALFGVLPEKCAPTGQLVLGGELLLGAALDEWRSRHPGVTVMNEYGPTETTVGCAEFRIAPGDPVPAGGVTIGHPIWNTRWYVLDEALNPVPAGVVGELHIGGGLLARGYLCRPDLTANRFLPDPFGEPGERMYRTGDMVRWRSDGQAEFVGRSDDQVKVRGFRVELGEVEAALRARPGVAAAAAVALDNRIVAYVVLTGKPGDLTDLPLPEYMRPSVVVELDRLPYTKNGKLDRSALPAPVVTSAGREPRTAREAVLCDLFAEVLGLPRVRATENFFELGGHSLLAARFVARARTHGLDLGVQDLFAAPTAEDLATRPDSGEQSDLLPLRSGTRTPLFCVHPGAGIGWVYTSLLDHLDRDQPVHALQARGVRDPHAVPGSVAEMAADYVEQIRAVQPHGPYQLLGWSFGALVAHAMAVRLQELGEPVELLALLDGYPADDDTPPLADTDALAELLDSLGHDVTTAPGIEDFVRIANSAGPLAGFDDEMITALGRVFVAHAGLGRTHRPSVLRGDAVLFTATPGDATPQSWRPHLTGVIEHHEIPCRHGEMVHAEPARLIAAVLNDKLNRG</sequence>
<dbReference type="CDD" id="cd19540">
    <property type="entry name" value="LCL_NRPS-like"/>
    <property type="match status" value="1"/>
</dbReference>
<dbReference type="PROSITE" id="PS00012">
    <property type="entry name" value="PHOSPHOPANTETHEINE"/>
    <property type="match status" value="1"/>
</dbReference>
<keyword evidence="2" id="KW-0596">Phosphopantetheine</keyword>
<evidence type="ECO:0000256" key="1">
    <source>
        <dbReference type="ARBA" id="ARBA00001957"/>
    </source>
</evidence>
<feature type="domain" description="Carrier" evidence="5">
    <location>
        <begin position="1968"/>
        <end position="2042"/>
    </location>
</feature>
<dbReference type="InterPro" id="IPR025110">
    <property type="entry name" value="AMP-bd_C"/>
</dbReference>
<dbReference type="Gene3D" id="2.30.38.10">
    <property type="entry name" value="Luciferase, Domain 3"/>
    <property type="match status" value="2"/>
</dbReference>
<dbReference type="InterPro" id="IPR045851">
    <property type="entry name" value="AMP-bd_C_sf"/>
</dbReference>
<dbReference type="InterPro" id="IPR001242">
    <property type="entry name" value="Condensation_dom"/>
</dbReference>
<dbReference type="SUPFAM" id="SSF53474">
    <property type="entry name" value="alpha/beta-Hydrolases"/>
    <property type="match status" value="1"/>
</dbReference>
<dbReference type="InterPro" id="IPR001031">
    <property type="entry name" value="Thioesterase"/>
</dbReference>
<evidence type="ECO:0000256" key="2">
    <source>
        <dbReference type="ARBA" id="ARBA00022450"/>
    </source>
</evidence>
<dbReference type="PROSITE" id="PS00455">
    <property type="entry name" value="AMP_BINDING"/>
    <property type="match status" value="2"/>
</dbReference>
<accession>A0ABQ3MI47</accession>
<dbReference type="InterPro" id="IPR029058">
    <property type="entry name" value="AB_hydrolase_fold"/>
</dbReference>
<dbReference type="Pfam" id="PF00550">
    <property type="entry name" value="PP-binding"/>
    <property type="match status" value="2"/>
</dbReference>
<dbReference type="InterPro" id="IPR010071">
    <property type="entry name" value="AA_adenyl_dom"/>
</dbReference>
<dbReference type="InterPro" id="IPR000873">
    <property type="entry name" value="AMP-dep_synth/lig_dom"/>
</dbReference>
<keyword evidence="7" id="KW-1185">Reference proteome</keyword>
<dbReference type="PANTHER" id="PTHR45527:SF1">
    <property type="entry name" value="FATTY ACID SYNTHASE"/>
    <property type="match status" value="1"/>
</dbReference>
<dbReference type="Gene3D" id="3.30.559.30">
    <property type="entry name" value="Nonribosomal peptide synthetase, condensation domain"/>
    <property type="match status" value="2"/>
</dbReference>
<organism evidence="6 7">
    <name type="scientific">Lentzea cavernae</name>
    <dbReference type="NCBI Taxonomy" id="2020703"/>
    <lineage>
        <taxon>Bacteria</taxon>
        <taxon>Bacillati</taxon>
        <taxon>Actinomycetota</taxon>
        <taxon>Actinomycetes</taxon>
        <taxon>Pseudonocardiales</taxon>
        <taxon>Pseudonocardiaceae</taxon>
        <taxon>Lentzea</taxon>
    </lineage>
</organism>
<dbReference type="InterPro" id="IPR006162">
    <property type="entry name" value="Ppantetheine_attach_site"/>
</dbReference>
<keyword evidence="3" id="KW-0597">Phosphoprotein</keyword>
<dbReference type="Pfam" id="PF13193">
    <property type="entry name" value="AMP-binding_C"/>
    <property type="match status" value="2"/>
</dbReference>
<dbReference type="CDD" id="cd05930">
    <property type="entry name" value="A_NRPS"/>
    <property type="match status" value="2"/>
</dbReference>
<evidence type="ECO:0000259" key="5">
    <source>
        <dbReference type="PROSITE" id="PS50075"/>
    </source>
</evidence>
<dbReference type="PANTHER" id="PTHR45527">
    <property type="entry name" value="NONRIBOSOMAL PEPTIDE SYNTHETASE"/>
    <property type="match status" value="1"/>
</dbReference>
<evidence type="ECO:0000313" key="7">
    <source>
        <dbReference type="Proteomes" id="UP000605568"/>
    </source>
</evidence>
<dbReference type="SUPFAM" id="SSF47336">
    <property type="entry name" value="ACP-like"/>
    <property type="match status" value="2"/>
</dbReference>
<dbReference type="InterPro" id="IPR020802">
    <property type="entry name" value="TesA-like"/>
</dbReference>
<dbReference type="Pfam" id="PF00501">
    <property type="entry name" value="AMP-binding"/>
    <property type="match status" value="2"/>
</dbReference>
<dbReference type="Pfam" id="PF00975">
    <property type="entry name" value="Thioesterase"/>
    <property type="match status" value="1"/>
</dbReference>
<dbReference type="Gene3D" id="3.40.50.980">
    <property type="match status" value="4"/>
</dbReference>
<dbReference type="Gene3D" id="1.10.1200.10">
    <property type="entry name" value="ACP-like"/>
    <property type="match status" value="1"/>
</dbReference>
<evidence type="ECO:0000256" key="4">
    <source>
        <dbReference type="SAM" id="MobiDB-lite"/>
    </source>
</evidence>
<dbReference type="InterPro" id="IPR023213">
    <property type="entry name" value="CAT-like_dom_sf"/>
</dbReference>
<dbReference type="InterPro" id="IPR009081">
    <property type="entry name" value="PP-bd_ACP"/>
</dbReference>
<dbReference type="InterPro" id="IPR036736">
    <property type="entry name" value="ACP-like_sf"/>
</dbReference>
<dbReference type="SUPFAM" id="SSF56801">
    <property type="entry name" value="Acetyl-CoA synthetase-like"/>
    <property type="match status" value="2"/>
</dbReference>
<dbReference type="InterPro" id="IPR020806">
    <property type="entry name" value="PKS_PP-bd"/>
</dbReference>
<dbReference type="Proteomes" id="UP000605568">
    <property type="component" value="Unassembled WGS sequence"/>
</dbReference>